<dbReference type="Proteomes" id="UP000777935">
    <property type="component" value="Unassembled WGS sequence"/>
</dbReference>
<protein>
    <recommendedName>
        <fullName evidence="4">LrgA family protein</fullName>
    </recommendedName>
</protein>
<evidence type="ECO:0000313" key="2">
    <source>
        <dbReference type="EMBL" id="NSX53966.1"/>
    </source>
</evidence>
<proteinExistence type="predicted"/>
<feature type="transmembrane region" description="Helical" evidence="1">
    <location>
        <begin position="63"/>
        <end position="90"/>
    </location>
</feature>
<keyword evidence="1" id="KW-0472">Membrane</keyword>
<feature type="transmembrane region" description="Helical" evidence="1">
    <location>
        <begin position="31"/>
        <end position="51"/>
    </location>
</feature>
<dbReference type="EMBL" id="JABUFE010000002">
    <property type="protein sequence ID" value="NSX53966.1"/>
    <property type="molecule type" value="Genomic_DNA"/>
</dbReference>
<keyword evidence="1" id="KW-1133">Transmembrane helix</keyword>
<feature type="transmembrane region" description="Helical" evidence="1">
    <location>
        <begin position="96"/>
        <end position="119"/>
    </location>
</feature>
<evidence type="ECO:0008006" key="4">
    <source>
        <dbReference type="Google" id="ProtNLM"/>
    </source>
</evidence>
<sequence>MRGAGKTALHMLVGFLLMGGWALIANRHHPMPAPLIAGLLQGVLSACITFVMKIMLEKLVFSLNGYVALIIPPMIAALISVSVLSILHTLAKTPEVLATIIFPVTVATVYSVTYTYSIWTRTRGE</sequence>
<evidence type="ECO:0000313" key="3">
    <source>
        <dbReference type="Proteomes" id="UP000777935"/>
    </source>
</evidence>
<keyword evidence="1" id="KW-0812">Transmembrane</keyword>
<keyword evidence="3" id="KW-1185">Reference proteome</keyword>
<accession>A0ABX2IPP2</accession>
<dbReference type="RefSeq" id="WP_174135523.1">
    <property type="nucleotide sequence ID" value="NZ_JABUFE010000002.1"/>
</dbReference>
<feature type="transmembrane region" description="Helical" evidence="1">
    <location>
        <begin position="7"/>
        <end position="25"/>
    </location>
</feature>
<evidence type="ECO:0000256" key="1">
    <source>
        <dbReference type="SAM" id="Phobius"/>
    </source>
</evidence>
<gene>
    <name evidence="2" type="ORF">HRQ87_04035</name>
</gene>
<organism evidence="2 3">
    <name type="scientific">Parasulfitobacter algicola</name>
    <dbReference type="NCBI Taxonomy" id="2614809"/>
    <lineage>
        <taxon>Bacteria</taxon>
        <taxon>Pseudomonadati</taxon>
        <taxon>Pseudomonadota</taxon>
        <taxon>Alphaproteobacteria</taxon>
        <taxon>Rhodobacterales</taxon>
        <taxon>Roseobacteraceae</taxon>
        <taxon>Parasulfitobacter</taxon>
    </lineage>
</organism>
<reference evidence="2 3" key="1">
    <citation type="submission" date="2020-06" db="EMBL/GenBank/DDBJ databases">
        <title>Sulfitobacter algicola sp. nov., isolated from green algae.</title>
        <authorList>
            <person name="Wang C."/>
        </authorList>
    </citation>
    <scope>NUCLEOTIDE SEQUENCE [LARGE SCALE GENOMIC DNA]</scope>
    <source>
        <strain evidence="2 3">1151</strain>
    </source>
</reference>
<comment type="caution">
    <text evidence="2">The sequence shown here is derived from an EMBL/GenBank/DDBJ whole genome shotgun (WGS) entry which is preliminary data.</text>
</comment>
<name>A0ABX2IPP2_9RHOB</name>